<dbReference type="SUPFAM" id="SSF52980">
    <property type="entry name" value="Restriction endonuclease-like"/>
    <property type="match status" value="1"/>
</dbReference>
<protein>
    <submittedName>
        <fullName evidence="2">TnsA endonuclease N-terminal domain-containing protein</fullName>
    </submittedName>
</protein>
<evidence type="ECO:0000313" key="3">
    <source>
        <dbReference type="Proteomes" id="UP001596084"/>
    </source>
</evidence>
<keyword evidence="2" id="KW-0378">Hydrolase</keyword>
<dbReference type="Proteomes" id="UP001596084">
    <property type="component" value="Unassembled WGS sequence"/>
</dbReference>
<dbReference type="Gene3D" id="3.40.1350.10">
    <property type="match status" value="1"/>
</dbReference>
<organism evidence="2 3">
    <name type="scientific">Polaromonas jejuensis</name>
    <dbReference type="NCBI Taxonomy" id="457502"/>
    <lineage>
        <taxon>Bacteria</taxon>
        <taxon>Pseudomonadati</taxon>
        <taxon>Pseudomonadota</taxon>
        <taxon>Betaproteobacteria</taxon>
        <taxon>Burkholderiales</taxon>
        <taxon>Comamonadaceae</taxon>
        <taxon>Polaromonas</taxon>
    </lineage>
</organism>
<keyword evidence="2" id="KW-0255">Endonuclease</keyword>
<sequence>MDWTASDFAPGEFARPRGREPAQTGKMTWKKLAALIKAGYGQGHFQRYKPWLRVTKRDYSPNSNIGHLPNAALGRAHHYRARTERGTMLVIRWLGAADVRDAFPIWPWPHRHPGFGLPGFEHSMELPGLLSIAEAAEIPHGYYPGTAIPYVATLDSLATYKNSMGSYRLIAVENKPESIATAPDPLSRPKERLELTRRYCVQADIPRLLLHAEKIPSELIVNLDLLAPQLTPPQQTALLGSKIYRHVSELLQAKGYSTAPIELTASLKARFGYHPNMLQAAMHLAIWRQDVDHDLTLPFRPWQPLTSGGRAFKQQLQSQWFEA</sequence>
<reference evidence="3" key="1">
    <citation type="journal article" date="2019" name="Int. J. Syst. Evol. Microbiol.">
        <title>The Global Catalogue of Microorganisms (GCM) 10K type strain sequencing project: providing services to taxonomists for standard genome sequencing and annotation.</title>
        <authorList>
            <consortium name="The Broad Institute Genomics Platform"/>
            <consortium name="The Broad Institute Genome Sequencing Center for Infectious Disease"/>
            <person name="Wu L."/>
            <person name="Ma J."/>
        </authorList>
    </citation>
    <scope>NUCLEOTIDE SEQUENCE [LARGE SCALE GENOMIC DNA]</scope>
    <source>
        <strain evidence="3">CGMCC 4.7277</strain>
    </source>
</reference>
<comment type="caution">
    <text evidence="2">The sequence shown here is derived from an EMBL/GenBank/DDBJ whole genome shotgun (WGS) entry which is preliminary data.</text>
</comment>
<dbReference type="InterPro" id="IPR011335">
    <property type="entry name" value="Restrct_endonuc-II-like"/>
</dbReference>
<dbReference type="InterPro" id="IPR011856">
    <property type="entry name" value="tRNA_endonuc-like_dom_sf"/>
</dbReference>
<keyword evidence="2" id="KW-0540">Nuclease</keyword>
<evidence type="ECO:0000313" key="2">
    <source>
        <dbReference type="EMBL" id="MFC5519869.1"/>
    </source>
</evidence>
<proteinExistence type="predicted"/>
<keyword evidence="3" id="KW-1185">Reference proteome</keyword>
<accession>A0ABW0Q4Q8</accession>
<evidence type="ECO:0000256" key="1">
    <source>
        <dbReference type="SAM" id="MobiDB-lite"/>
    </source>
</evidence>
<dbReference type="RefSeq" id="WP_157090409.1">
    <property type="nucleotide sequence ID" value="NZ_JBHSMX010000006.1"/>
</dbReference>
<gene>
    <name evidence="2" type="ORF">ACFPP7_02910</name>
</gene>
<name>A0ABW0Q4Q8_9BURK</name>
<dbReference type="GO" id="GO:0004519">
    <property type="term" value="F:endonuclease activity"/>
    <property type="evidence" value="ECO:0007669"/>
    <property type="project" value="UniProtKB-KW"/>
</dbReference>
<dbReference type="EMBL" id="JBHSMX010000006">
    <property type="protein sequence ID" value="MFC5519869.1"/>
    <property type="molecule type" value="Genomic_DNA"/>
</dbReference>
<feature type="region of interest" description="Disordered" evidence="1">
    <location>
        <begin position="1"/>
        <end position="25"/>
    </location>
</feature>